<gene>
    <name evidence="2" type="ORF">J2800_003275</name>
</gene>
<evidence type="ECO:0000313" key="2">
    <source>
        <dbReference type="EMBL" id="MDR6532517.1"/>
    </source>
</evidence>
<protein>
    <submittedName>
        <fullName evidence="2">Uncharacterized protein</fullName>
    </submittedName>
</protein>
<name>A0ABU1N281_9CAUL</name>
<dbReference type="Proteomes" id="UP001262754">
    <property type="component" value="Unassembled WGS sequence"/>
</dbReference>
<feature type="chain" id="PRO_5045449940" evidence="1">
    <location>
        <begin position="32"/>
        <end position="162"/>
    </location>
</feature>
<organism evidence="2 3">
    <name type="scientific">Caulobacter rhizosphaerae</name>
    <dbReference type="NCBI Taxonomy" id="2010972"/>
    <lineage>
        <taxon>Bacteria</taxon>
        <taxon>Pseudomonadati</taxon>
        <taxon>Pseudomonadota</taxon>
        <taxon>Alphaproteobacteria</taxon>
        <taxon>Caulobacterales</taxon>
        <taxon>Caulobacteraceae</taxon>
        <taxon>Caulobacter</taxon>
    </lineage>
</organism>
<proteinExistence type="predicted"/>
<keyword evidence="1" id="KW-0732">Signal</keyword>
<evidence type="ECO:0000313" key="3">
    <source>
        <dbReference type="Proteomes" id="UP001262754"/>
    </source>
</evidence>
<dbReference type="RefSeq" id="WP_310033042.1">
    <property type="nucleotide sequence ID" value="NZ_JAVDRL010000009.1"/>
</dbReference>
<feature type="signal peptide" evidence="1">
    <location>
        <begin position="1"/>
        <end position="31"/>
    </location>
</feature>
<sequence>MTRPTTPFAASLLAAALAMTLGLAACGQAPAARTPAPPAQFVDARTLPLSQASAGDYDRVLETGLAAEPQIWRAPNVSTKVYRAPVGLGREAIAAYYRKAAAEGGWVADPSLTPPARALAGQYWSFGYKAGPRRFMVAGVEPGPALAVPPAGLPVVVRTNAD</sequence>
<accession>A0ABU1N281</accession>
<reference evidence="2 3" key="1">
    <citation type="submission" date="2023-07" db="EMBL/GenBank/DDBJ databases">
        <title>Sorghum-associated microbial communities from plants grown in Nebraska, USA.</title>
        <authorList>
            <person name="Schachtman D."/>
        </authorList>
    </citation>
    <scope>NUCLEOTIDE SEQUENCE [LARGE SCALE GENOMIC DNA]</scope>
    <source>
        <strain evidence="2 3">DS2154</strain>
    </source>
</reference>
<dbReference type="PROSITE" id="PS51257">
    <property type="entry name" value="PROKAR_LIPOPROTEIN"/>
    <property type="match status" value="1"/>
</dbReference>
<keyword evidence="3" id="KW-1185">Reference proteome</keyword>
<dbReference type="EMBL" id="JAVDRL010000009">
    <property type="protein sequence ID" value="MDR6532517.1"/>
    <property type="molecule type" value="Genomic_DNA"/>
</dbReference>
<comment type="caution">
    <text evidence="2">The sequence shown here is derived from an EMBL/GenBank/DDBJ whole genome shotgun (WGS) entry which is preliminary data.</text>
</comment>
<evidence type="ECO:0000256" key="1">
    <source>
        <dbReference type="SAM" id="SignalP"/>
    </source>
</evidence>